<comment type="caution">
    <text evidence="2">The sequence shown here is derived from an EMBL/GenBank/DDBJ whole genome shotgun (WGS) entry which is preliminary data.</text>
</comment>
<protein>
    <submittedName>
        <fullName evidence="2">Uncharacterized protein</fullName>
    </submittedName>
</protein>
<feature type="compositionally biased region" description="Polar residues" evidence="1">
    <location>
        <begin position="19"/>
        <end position="29"/>
    </location>
</feature>
<feature type="non-terminal residue" evidence="2">
    <location>
        <position position="1"/>
    </location>
</feature>
<feature type="non-terminal residue" evidence="2">
    <location>
        <position position="147"/>
    </location>
</feature>
<gene>
    <name evidence="2" type="ORF">DNTS_003576</name>
</gene>
<name>A0A553PZI6_9TELE</name>
<evidence type="ECO:0000313" key="3">
    <source>
        <dbReference type="Proteomes" id="UP000316079"/>
    </source>
</evidence>
<dbReference type="AlphaFoldDB" id="A0A553PZI6"/>
<dbReference type="OrthoDB" id="8933103at2759"/>
<proteinExistence type="predicted"/>
<keyword evidence="3" id="KW-1185">Reference proteome</keyword>
<sequence>KGAEVGVKEEVGLGKRALSSLTKHATGPNTDHRPPIINPRTGIPAAPPSPHTHLFACVCSSRSRMSYYPDPVSSCQAPPPVDCLPLMRSSVSLAVALFPHLQPPVISYTPNSAPSRGLHTHFTLQEVPNSPEYSPNSKCALGDGSTL</sequence>
<evidence type="ECO:0000256" key="1">
    <source>
        <dbReference type="SAM" id="MobiDB-lite"/>
    </source>
</evidence>
<feature type="compositionally biased region" description="Polar residues" evidence="1">
    <location>
        <begin position="126"/>
        <end position="137"/>
    </location>
</feature>
<feature type="region of interest" description="Disordered" evidence="1">
    <location>
        <begin position="19"/>
        <end position="47"/>
    </location>
</feature>
<feature type="region of interest" description="Disordered" evidence="1">
    <location>
        <begin position="126"/>
        <end position="147"/>
    </location>
</feature>
<dbReference type="Proteomes" id="UP000316079">
    <property type="component" value="Unassembled WGS sequence"/>
</dbReference>
<reference evidence="2 3" key="1">
    <citation type="journal article" date="2019" name="Sci. Data">
        <title>Hybrid genome assembly and annotation of Danionella translucida.</title>
        <authorList>
            <person name="Kadobianskyi M."/>
            <person name="Schulze L."/>
            <person name="Schuelke M."/>
            <person name="Judkewitz B."/>
        </authorList>
    </citation>
    <scope>NUCLEOTIDE SEQUENCE [LARGE SCALE GENOMIC DNA]</scope>
    <source>
        <strain evidence="2 3">Bolton</strain>
    </source>
</reference>
<organism evidence="2 3">
    <name type="scientific">Danionella cerebrum</name>
    <dbReference type="NCBI Taxonomy" id="2873325"/>
    <lineage>
        <taxon>Eukaryota</taxon>
        <taxon>Metazoa</taxon>
        <taxon>Chordata</taxon>
        <taxon>Craniata</taxon>
        <taxon>Vertebrata</taxon>
        <taxon>Euteleostomi</taxon>
        <taxon>Actinopterygii</taxon>
        <taxon>Neopterygii</taxon>
        <taxon>Teleostei</taxon>
        <taxon>Ostariophysi</taxon>
        <taxon>Cypriniformes</taxon>
        <taxon>Danionidae</taxon>
        <taxon>Danioninae</taxon>
        <taxon>Danionella</taxon>
    </lineage>
</organism>
<accession>A0A553PZI6</accession>
<dbReference type="EMBL" id="SRMA01026500">
    <property type="protein sequence ID" value="TRY83109.1"/>
    <property type="molecule type" value="Genomic_DNA"/>
</dbReference>
<evidence type="ECO:0000313" key="2">
    <source>
        <dbReference type="EMBL" id="TRY83109.1"/>
    </source>
</evidence>